<dbReference type="InterPro" id="IPR051419">
    <property type="entry name" value="Lys/N-term_MeTrsfase_sf"/>
</dbReference>
<dbReference type="GO" id="GO:0008168">
    <property type="term" value="F:methyltransferase activity"/>
    <property type="evidence" value="ECO:0007669"/>
    <property type="project" value="UniProtKB-KW"/>
</dbReference>
<keyword evidence="5" id="KW-0418">Kinase</keyword>
<dbReference type="InterPro" id="IPR025714">
    <property type="entry name" value="Methyltranfer_dom"/>
</dbReference>
<evidence type="ECO:0000256" key="3">
    <source>
        <dbReference type="ARBA" id="ARBA00022679"/>
    </source>
</evidence>
<sequence length="211" mass="24800">MAQYGKPEYWEDRYQKDKEPFDWYQRYSGIKDVITQYIQPTFQILNIGCGNSRLSEEMYEDGYQHITNIDISFTVVKQMQEMYKEKIPNLPFKQMDVRSLQYDDGTFDSVIDKGTFDSILCGDGSGPNADQMLSEIYRVLSPTGVYICISYGLPDQRMGYFQKPEFYWTIFQHKIAKPTISTSAVVAQEDKNEKNFHYIYVLRKQVEPKDK</sequence>
<accession>A0A078ABL8</accession>
<evidence type="ECO:0000259" key="4">
    <source>
        <dbReference type="Pfam" id="PF13847"/>
    </source>
</evidence>
<dbReference type="InParanoid" id="A0A078ABL8"/>
<protein>
    <submittedName>
        <fullName evidence="5">Protein kinase domain protein</fullName>
    </submittedName>
</protein>
<dbReference type="FunFam" id="3.40.50.150:FF:000311">
    <property type="entry name" value="Methyltransferase protein 13"/>
    <property type="match status" value="1"/>
</dbReference>
<keyword evidence="3" id="KW-0808">Transferase</keyword>
<evidence type="ECO:0000256" key="1">
    <source>
        <dbReference type="ARBA" id="ARBA00008361"/>
    </source>
</evidence>
<dbReference type="EMBL" id="CCKQ01007585">
    <property type="protein sequence ID" value="CDW78977.1"/>
    <property type="molecule type" value="Genomic_DNA"/>
</dbReference>
<dbReference type="CDD" id="cd02440">
    <property type="entry name" value="AdoMet_MTases"/>
    <property type="match status" value="1"/>
</dbReference>
<dbReference type="PANTHER" id="PTHR12176:SF79">
    <property type="entry name" value="METHYLTRANSFERASE TYPE 11 DOMAIN-CONTAINING PROTEIN"/>
    <property type="match status" value="1"/>
</dbReference>
<dbReference type="AlphaFoldDB" id="A0A078ABL8"/>
<dbReference type="Proteomes" id="UP000039865">
    <property type="component" value="Unassembled WGS sequence"/>
</dbReference>
<comment type="similarity">
    <text evidence="1">Belongs to the methyltransferase superfamily.</text>
</comment>
<proteinExistence type="inferred from homology"/>
<evidence type="ECO:0000313" key="6">
    <source>
        <dbReference type="Proteomes" id="UP000039865"/>
    </source>
</evidence>
<dbReference type="InterPro" id="IPR029063">
    <property type="entry name" value="SAM-dependent_MTases_sf"/>
</dbReference>
<feature type="domain" description="Methyltransferase" evidence="4">
    <location>
        <begin position="43"/>
        <end position="154"/>
    </location>
</feature>
<dbReference type="OrthoDB" id="411785at2759"/>
<name>A0A078ABL8_STYLE</name>
<dbReference type="GO" id="GO:0032259">
    <property type="term" value="P:methylation"/>
    <property type="evidence" value="ECO:0007669"/>
    <property type="project" value="UniProtKB-KW"/>
</dbReference>
<gene>
    <name evidence="5" type="primary">Contig3044.g3251</name>
    <name evidence="5" type="ORF">STYLEM_7962</name>
</gene>
<keyword evidence="6" id="KW-1185">Reference proteome</keyword>
<dbReference type="PANTHER" id="PTHR12176">
    <property type="entry name" value="SAM-DEPENDENT METHYLTRANSFERASE SUPERFAMILY PROTEIN"/>
    <property type="match status" value="1"/>
</dbReference>
<dbReference type="GO" id="GO:0016301">
    <property type="term" value="F:kinase activity"/>
    <property type="evidence" value="ECO:0007669"/>
    <property type="project" value="UniProtKB-KW"/>
</dbReference>
<organism evidence="5 6">
    <name type="scientific">Stylonychia lemnae</name>
    <name type="common">Ciliate</name>
    <dbReference type="NCBI Taxonomy" id="5949"/>
    <lineage>
        <taxon>Eukaryota</taxon>
        <taxon>Sar</taxon>
        <taxon>Alveolata</taxon>
        <taxon>Ciliophora</taxon>
        <taxon>Intramacronucleata</taxon>
        <taxon>Spirotrichea</taxon>
        <taxon>Stichotrichia</taxon>
        <taxon>Sporadotrichida</taxon>
        <taxon>Oxytrichidae</taxon>
        <taxon>Stylonychinae</taxon>
        <taxon>Stylonychia</taxon>
    </lineage>
</organism>
<dbReference type="Gene3D" id="3.40.50.150">
    <property type="entry name" value="Vaccinia Virus protein VP39"/>
    <property type="match status" value="1"/>
</dbReference>
<dbReference type="SUPFAM" id="SSF53335">
    <property type="entry name" value="S-adenosyl-L-methionine-dependent methyltransferases"/>
    <property type="match status" value="1"/>
</dbReference>
<evidence type="ECO:0000256" key="2">
    <source>
        <dbReference type="ARBA" id="ARBA00022603"/>
    </source>
</evidence>
<dbReference type="OMA" id="MSAFQTG"/>
<keyword evidence="2" id="KW-0489">Methyltransferase</keyword>
<dbReference type="Pfam" id="PF13847">
    <property type="entry name" value="Methyltransf_31"/>
    <property type="match status" value="1"/>
</dbReference>
<evidence type="ECO:0000313" key="5">
    <source>
        <dbReference type="EMBL" id="CDW78977.1"/>
    </source>
</evidence>
<reference evidence="5 6" key="1">
    <citation type="submission" date="2014-06" db="EMBL/GenBank/DDBJ databases">
        <authorList>
            <person name="Swart Estienne"/>
        </authorList>
    </citation>
    <scope>NUCLEOTIDE SEQUENCE [LARGE SCALE GENOMIC DNA]</scope>
    <source>
        <strain evidence="5 6">130c</strain>
    </source>
</reference>